<evidence type="ECO:0000313" key="3">
    <source>
        <dbReference type="Proteomes" id="UP000305929"/>
    </source>
</evidence>
<proteinExistence type="predicted"/>
<comment type="caution">
    <text evidence="2">The sequence shown here is derived from an EMBL/GenBank/DDBJ whole genome shotgun (WGS) entry which is preliminary data.</text>
</comment>
<keyword evidence="3" id="KW-1185">Reference proteome</keyword>
<feature type="transmembrane region" description="Helical" evidence="1">
    <location>
        <begin position="69"/>
        <end position="88"/>
    </location>
</feature>
<dbReference type="OrthoDB" id="4228323at2"/>
<keyword evidence="1" id="KW-0812">Transmembrane</keyword>
<protein>
    <submittedName>
        <fullName evidence="2">Uncharacterized protein</fullName>
    </submittedName>
</protein>
<keyword evidence="1" id="KW-0472">Membrane</keyword>
<dbReference type="Proteomes" id="UP000305929">
    <property type="component" value="Unassembled WGS sequence"/>
</dbReference>
<sequence>MTSAGVPAQAGGTSATAGQRDRNKEIGLLLEEYRTLREEIIHRVAGRMQMIGFAGIISALLVVSDRLHFDAPSFYVAILVLVVALLWLRGINRAIQRIGLHLRRLEVRINDLAAQGYGSTEPVLSWETAAQAGRMRVKGVPGYVGRFGGWYDRADRRPPAS</sequence>
<keyword evidence="1" id="KW-1133">Transmembrane helix</keyword>
<feature type="transmembrane region" description="Helical" evidence="1">
    <location>
        <begin position="44"/>
        <end position="63"/>
    </location>
</feature>
<accession>A0A4U5WAJ6</accession>
<organism evidence="2 3">
    <name type="scientific">Streptomyces lasalocidi</name>
    <name type="common">Streptomyces lasaliensis</name>
    <dbReference type="NCBI Taxonomy" id="324833"/>
    <lineage>
        <taxon>Bacteria</taxon>
        <taxon>Bacillati</taxon>
        <taxon>Actinomycetota</taxon>
        <taxon>Actinomycetes</taxon>
        <taxon>Kitasatosporales</taxon>
        <taxon>Streptomycetaceae</taxon>
        <taxon>Streptomyces</taxon>
    </lineage>
</organism>
<dbReference type="EMBL" id="SZNQ01000001">
    <property type="protein sequence ID" value="TKS98713.1"/>
    <property type="molecule type" value="Genomic_DNA"/>
</dbReference>
<name>A0A4U5WAJ6_STRLS</name>
<gene>
    <name evidence="2" type="ORF">E4U91_00170</name>
</gene>
<dbReference type="AlphaFoldDB" id="A0A4U5WAJ6"/>
<evidence type="ECO:0000256" key="1">
    <source>
        <dbReference type="SAM" id="Phobius"/>
    </source>
</evidence>
<reference evidence="2 3" key="1">
    <citation type="submission" date="2019-04" db="EMBL/GenBank/DDBJ databases">
        <title>Streptomyces lasaliensis sp. nov., an Actinomycete isolated from soil which produces the polyether antibiotic lasalocid.</title>
        <authorList>
            <person name="Erwin G."/>
            <person name="Haber C."/>
        </authorList>
    </citation>
    <scope>NUCLEOTIDE SEQUENCE [LARGE SCALE GENOMIC DNA]</scope>
    <source>
        <strain evidence="2 3">X-537</strain>
    </source>
</reference>
<evidence type="ECO:0000313" key="2">
    <source>
        <dbReference type="EMBL" id="TKS98713.1"/>
    </source>
</evidence>